<keyword evidence="8 16" id="KW-0653">Protein transport</keyword>
<evidence type="ECO:0000256" key="2">
    <source>
        <dbReference type="ARBA" id="ARBA00009597"/>
    </source>
</evidence>
<dbReference type="SMART" id="SM00978">
    <property type="entry name" value="Tim44"/>
    <property type="match status" value="1"/>
</dbReference>
<feature type="domain" description="Tim44-like" evidence="18">
    <location>
        <begin position="293"/>
        <end position="434"/>
    </location>
</feature>
<comment type="similarity">
    <text evidence="2 16">Belongs to the Tim44 family.</text>
</comment>
<keyword evidence="3 16" id="KW-0813">Transport</keyword>
<evidence type="ECO:0000256" key="5">
    <source>
        <dbReference type="ARBA" id="ARBA00022741"/>
    </source>
</evidence>
<comment type="subcellular location">
    <subcellularLocation>
        <location evidence="1">Mitochondrion inner membrane</location>
        <topology evidence="1">Peripheral membrane protein</topology>
        <orientation evidence="1">Matrix side</orientation>
    </subcellularLocation>
</comment>
<comment type="caution">
    <text evidence="19">The sequence shown here is derived from an EMBL/GenBank/DDBJ whole genome shotgun (WGS) entry which is preliminary data.</text>
</comment>
<feature type="coiled-coil region" evidence="17">
    <location>
        <begin position="64"/>
        <end position="107"/>
    </location>
</feature>
<keyword evidence="5" id="KW-0547">Nucleotide-binding</keyword>
<organism evidence="19 20">
    <name type="scientific">Zosterops borbonicus</name>
    <dbReference type="NCBI Taxonomy" id="364589"/>
    <lineage>
        <taxon>Eukaryota</taxon>
        <taxon>Metazoa</taxon>
        <taxon>Chordata</taxon>
        <taxon>Craniata</taxon>
        <taxon>Vertebrata</taxon>
        <taxon>Euteleostomi</taxon>
        <taxon>Archelosauria</taxon>
        <taxon>Archosauria</taxon>
        <taxon>Dinosauria</taxon>
        <taxon>Saurischia</taxon>
        <taxon>Theropoda</taxon>
        <taxon>Coelurosauria</taxon>
        <taxon>Aves</taxon>
        <taxon>Neognathae</taxon>
        <taxon>Neoaves</taxon>
        <taxon>Telluraves</taxon>
        <taxon>Australaves</taxon>
        <taxon>Passeriformes</taxon>
        <taxon>Sylvioidea</taxon>
        <taxon>Zosteropidae</taxon>
        <taxon>Zosterops</taxon>
    </lineage>
</organism>
<dbReference type="EMBL" id="SWJQ01001249">
    <property type="protein sequence ID" value="TRZ08772.1"/>
    <property type="molecule type" value="Genomic_DNA"/>
</dbReference>
<proteinExistence type="inferred from homology"/>
<protein>
    <recommendedName>
        <fullName evidence="15 16">Mitochondrial import inner membrane translocase subunit TIM44</fullName>
    </recommendedName>
</protein>
<dbReference type="InterPro" id="IPR017303">
    <property type="entry name" value="Tim44"/>
</dbReference>
<dbReference type="InterPro" id="IPR039544">
    <property type="entry name" value="Tim44-like"/>
</dbReference>
<keyword evidence="4" id="KW-0597">Phosphoprotein</keyword>
<evidence type="ECO:0000256" key="4">
    <source>
        <dbReference type="ARBA" id="ARBA00022553"/>
    </source>
</evidence>
<evidence type="ECO:0000256" key="9">
    <source>
        <dbReference type="ARBA" id="ARBA00022946"/>
    </source>
</evidence>
<keyword evidence="11 16" id="KW-0496">Mitochondrion</keyword>
<accession>A0A8K1FZ89</accession>
<evidence type="ECO:0000256" key="17">
    <source>
        <dbReference type="SAM" id="Coils"/>
    </source>
</evidence>
<dbReference type="FunFam" id="3.10.450.240:FF:000001">
    <property type="entry name" value="Mitochondrial import inner membrane translocase subunit TIM44"/>
    <property type="match status" value="1"/>
</dbReference>
<keyword evidence="12 16" id="KW-0472">Membrane</keyword>
<dbReference type="InterPro" id="IPR032710">
    <property type="entry name" value="NTF2-like_dom_sf"/>
</dbReference>
<evidence type="ECO:0000256" key="16">
    <source>
        <dbReference type="PIRNR" id="PIRNR037871"/>
    </source>
</evidence>
<keyword evidence="6 16" id="KW-0999">Mitochondrion inner membrane</keyword>
<evidence type="ECO:0000256" key="1">
    <source>
        <dbReference type="ARBA" id="ARBA00004443"/>
    </source>
</evidence>
<dbReference type="Pfam" id="PF04280">
    <property type="entry name" value="Tim44"/>
    <property type="match status" value="2"/>
</dbReference>
<evidence type="ECO:0000256" key="11">
    <source>
        <dbReference type="ARBA" id="ARBA00023128"/>
    </source>
</evidence>
<comment type="subunit">
    <text evidence="14">Probable component of the PAM complex at least composed of a mitochondrial HSP70 protein, GRPEL1 or GRPEL2, TIMM44, TIMM16/PAM16 and TIMM14/DNAJC19. The complex interacts with the TIMM23 component of the TIM23 complex. Interacts with SLC25A4/ANT1 and SLC25A5/ANT2; leading to inhibit the presequence translocase TIMM23, thereby promoting stabilization of PINK1.</text>
</comment>
<evidence type="ECO:0000256" key="3">
    <source>
        <dbReference type="ARBA" id="ARBA00022448"/>
    </source>
</evidence>
<evidence type="ECO:0000256" key="8">
    <source>
        <dbReference type="ARBA" id="ARBA00022927"/>
    </source>
</evidence>
<evidence type="ECO:0000256" key="12">
    <source>
        <dbReference type="ARBA" id="ARBA00023136"/>
    </source>
</evidence>
<dbReference type="OrthoDB" id="10265990at2759"/>
<evidence type="ECO:0000313" key="20">
    <source>
        <dbReference type="Proteomes" id="UP000796761"/>
    </source>
</evidence>
<dbReference type="PANTHER" id="PTHR10721:SF1">
    <property type="entry name" value="MITOCHONDRIAL IMPORT INNER MEMBRANE TRANSLOCASE SUBUNIT TIM44"/>
    <property type="match status" value="1"/>
</dbReference>
<keyword evidence="7" id="KW-0067">ATP-binding</keyword>
<keyword evidence="17" id="KW-0175">Coiled coil</keyword>
<dbReference type="GO" id="GO:0051087">
    <property type="term" value="F:protein-folding chaperone binding"/>
    <property type="evidence" value="ECO:0007669"/>
    <property type="project" value="InterPro"/>
</dbReference>
<dbReference type="SUPFAM" id="SSF54427">
    <property type="entry name" value="NTF2-like"/>
    <property type="match status" value="1"/>
</dbReference>
<evidence type="ECO:0000256" key="13">
    <source>
        <dbReference type="ARBA" id="ARBA00057148"/>
    </source>
</evidence>
<comment type="function">
    <text evidence="13">Essential component of the PAM complex, a complex required for the translocation of transit peptide-containing proteins from the inner membrane into the mitochondrial matrix in an ATP-dependent manner. Recruits mitochondrial HSP70 to drive protein translocation into the matrix using ATP as an energy source.</text>
</comment>
<keyword evidence="10 16" id="KW-0811">Translocation</keyword>
<evidence type="ECO:0000256" key="10">
    <source>
        <dbReference type="ARBA" id="ARBA00023010"/>
    </source>
</evidence>
<evidence type="ECO:0000259" key="18">
    <source>
        <dbReference type="SMART" id="SM00978"/>
    </source>
</evidence>
<dbReference type="PANTHER" id="PTHR10721">
    <property type="entry name" value="MITOCHONDRIAL IMPORT INNER MEMBRANE TRANSLOCASE SUBUNIT TIM44"/>
    <property type="match status" value="1"/>
</dbReference>
<sequence length="441" mass="50036">MAAAGGCRKCLLSGLWLLSRRYPIPALPRSALDRISSSALAPPQSRCSSSGGRKGFISGFVENIKQELAKNKEMKESIKKFRDEAKKLEESDALREARRKYKTIESETVKTSEVIKKKLEEITGTVKESLDEVSKSDLGRKIKEGVEGAAKTAKQSAETVTRGGEKLGRTAAFKAISQGVETVKKELDESVLGQTGPYRRPERLRKRTEYSGERIKEQRVFEANEEAMGMVLHKDSKWYQQWKDFKDNNVVFNRFFEMKMKYDESDNAFIRASRAVTDRVTDLLGGLFSKTEMSEVLTEILRVDPSFDKDRFLKQCERDIIPNVLEALISGELDILKDWCYEAGNPGIFSMEFSLWNCLEFSAPQLAMGKMMEQGPVLIITFQAQVVMVIKDHKGDVVEGDPDKVLRMLYVWALCRDQDELNPYMAWRLLDISSSSTEQVL</sequence>
<dbReference type="PIRSF" id="PIRSF037871">
    <property type="entry name" value="TIM44"/>
    <property type="match status" value="1"/>
</dbReference>
<name>A0A8K1FZ89_9PASS</name>
<dbReference type="InterPro" id="IPR007379">
    <property type="entry name" value="Tim44-like_dom"/>
</dbReference>
<dbReference type="GO" id="GO:0005743">
    <property type="term" value="C:mitochondrial inner membrane"/>
    <property type="evidence" value="ECO:0007669"/>
    <property type="project" value="UniProtKB-SubCell"/>
</dbReference>
<gene>
    <name evidence="19" type="ORF">HGM15179_018337</name>
</gene>
<evidence type="ECO:0000313" key="19">
    <source>
        <dbReference type="EMBL" id="TRZ08772.1"/>
    </source>
</evidence>
<dbReference type="GO" id="GO:0005524">
    <property type="term" value="F:ATP binding"/>
    <property type="evidence" value="ECO:0007669"/>
    <property type="project" value="UniProtKB-KW"/>
</dbReference>
<dbReference type="AlphaFoldDB" id="A0A8K1FZ89"/>
<keyword evidence="20" id="KW-1185">Reference proteome</keyword>
<reference evidence="19" key="1">
    <citation type="submission" date="2019-04" db="EMBL/GenBank/DDBJ databases">
        <title>Genome assembly of Zosterops borbonicus 15179.</title>
        <authorList>
            <person name="Leroy T."/>
            <person name="Anselmetti Y."/>
            <person name="Tilak M.-K."/>
            <person name="Nabholz B."/>
        </authorList>
    </citation>
    <scope>NUCLEOTIDE SEQUENCE</scope>
    <source>
        <strain evidence="19">HGM_15179</strain>
        <tissue evidence="19">Muscle</tissue>
    </source>
</reference>
<dbReference type="Proteomes" id="UP000796761">
    <property type="component" value="Unassembled WGS sequence"/>
</dbReference>
<dbReference type="GO" id="GO:0030150">
    <property type="term" value="P:protein import into mitochondrial matrix"/>
    <property type="evidence" value="ECO:0007669"/>
    <property type="project" value="InterPro"/>
</dbReference>
<dbReference type="Gene3D" id="3.10.450.240">
    <property type="match status" value="1"/>
</dbReference>
<evidence type="ECO:0000256" key="14">
    <source>
        <dbReference type="ARBA" id="ARBA00063163"/>
    </source>
</evidence>
<evidence type="ECO:0000256" key="15">
    <source>
        <dbReference type="ARBA" id="ARBA00074309"/>
    </source>
</evidence>
<evidence type="ECO:0000256" key="6">
    <source>
        <dbReference type="ARBA" id="ARBA00022792"/>
    </source>
</evidence>
<keyword evidence="9" id="KW-0809">Transit peptide</keyword>
<evidence type="ECO:0000256" key="7">
    <source>
        <dbReference type="ARBA" id="ARBA00022840"/>
    </source>
</evidence>